<dbReference type="Pfam" id="PF21597">
    <property type="entry name" value="TetR_C_43"/>
    <property type="match status" value="1"/>
</dbReference>
<feature type="DNA-binding region" description="H-T-H motif" evidence="4">
    <location>
        <begin position="47"/>
        <end position="66"/>
    </location>
</feature>
<gene>
    <name evidence="7" type="ORF">ADK38_31310</name>
</gene>
<dbReference type="PANTHER" id="PTHR30055:SF234">
    <property type="entry name" value="HTH-TYPE TRANSCRIPTIONAL REGULATOR BETI"/>
    <property type="match status" value="1"/>
</dbReference>
<name>A0ABR5IZ45_9ACTN</name>
<dbReference type="Proteomes" id="UP000037020">
    <property type="component" value="Unassembled WGS sequence"/>
</dbReference>
<proteinExistence type="predicted"/>
<dbReference type="InterPro" id="IPR036271">
    <property type="entry name" value="Tet_transcr_reg_TetR-rel_C_sf"/>
</dbReference>
<dbReference type="PRINTS" id="PR00455">
    <property type="entry name" value="HTHTETR"/>
</dbReference>
<feature type="region of interest" description="Disordered" evidence="5">
    <location>
        <begin position="1"/>
        <end position="20"/>
    </location>
</feature>
<evidence type="ECO:0000313" key="7">
    <source>
        <dbReference type="EMBL" id="KOG86391.1"/>
    </source>
</evidence>
<dbReference type="PROSITE" id="PS50977">
    <property type="entry name" value="HTH_TETR_2"/>
    <property type="match status" value="1"/>
</dbReference>
<evidence type="ECO:0000256" key="3">
    <source>
        <dbReference type="ARBA" id="ARBA00023163"/>
    </source>
</evidence>
<dbReference type="Gene3D" id="1.10.357.10">
    <property type="entry name" value="Tetracycline Repressor, domain 2"/>
    <property type="match status" value="1"/>
</dbReference>
<evidence type="ECO:0000259" key="6">
    <source>
        <dbReference type="PROSITE" id="PS50977"/>
    </source>
</evidence>
<evidence type="ECO:0000256" key="5">
    <source>
        <dbReference type="SAM" id="MobiDB-lite"/>
    </source>
</evidence>
<dbReference type="SUPFAM" id="SSF46689">
    <property type="entry name" value="Homeodomain-like"/>
    <property type="match status" value="1"/>
</dbReference>
<evidence type="ECO:0000256" key="2">
    <source>
        <dbReference type="ARBA" id="ARBA00023125"/>
    </source>
</evidence>
<evidence type="ECO:0000256" key="4">
    <source>
        <dbReference type="PROSITE-ProRule" id="PRU00335"/>
    </source>
</evidence>
<keyword evidence="8" id="KW-1185">Reference proteome</keyword>
<comment type="caution">
    <text evidence="7">The sequence shown here is derived from an EMBL/GenBank/DDBJ whole genome shotgun (WGS) entry which is preliminary data.</text>
</comment>
<dbReference type="InterPro" id="IPR049445">
    <property type="entry name" value="TetR_SbtR-like_C"/>
</dbReference>
<dbReference type="EMBL" id="LGUT01002859">
    <property type="protein sequence ID" value="KOG86391.1"/>
    <property type="molecule type" value="Genomic_DNA"/>
</dbReference>
<evidence type="ECO:0000256" key="1">
    <source>
        <dbReference type="ARBA" id="ARBA00023015"/>
    </source>
</evidence>
<protein>
    <submittedName>
        <fullName evidence="7">TetR family transcriptional regulator</fullName>
    </submittedName>
</protein>
<dbReference type="InterPro" id="IPR050109">
    <property type="entry name" value="HTH-type_TetR-like_transc_reg"/>
</dbReference>
<dbReference type="RefSeq" id="WP_030891464.1">
    <property type="nucleotide sequence ID" value="NZ_JBIRHZ010000009.1"/>
</dbReference>
<keyword evidence="3" id="KW-0804">Transcription</keyword>
<dbReference type="SUPFAM" id="SSF48498">
    <property type="entry name" value="Tetracyclin repressor-like, C-terminal domain"/>
    <property type="match status" value="1"/>
</dbReference>
<dbReference type="InterPro" id="IPR001647">
    <property type="entry name" value="HTH_TetR"/>
</dbReference>
<organism evidence="7 8">
    <name type="scientific">Streptomyces varsoviensis</name>
    <dbReference type="NCBI Taxonomy" id="67373"/>
    <lineage>
        <taxon>Bacteria</taxon>
        <taxon>Bacillati</taxon>
        <taxon>Actinomycetota</taxon>
        <taxon>Actinomycetes</taxon>
        <taxon>Kitasatosporales</taxon>
        <taxon>Streptomycetaceae</taxon>
        <taxon>Streptomyces</taxon>
    </lineage>
</organism>
<dbReference type="Pfam" id="PF00440">
    <property type="entry name" value="TetR_N"/>
    <property type="match status" value="1"/>
</dbReference>
<reference evidence="7 8" key="1">
    <citation type="submission" date="2015-07" db="EMBL/GenBank/DDBJ databases">
        <authorList>
            <person name="Ju K.-S."/>
            <person name="Doroghazi J.R."/>
            <person name="Metcalf W.W."/>
        </authorList>
    </citation>
    <scope>NUCLEOTIDE SEQUENCE [LARGE SCALE GENOMIC DNA]</scope>
    <source>
        <strain evidence="7 8">NRRL B-3589</strain>
    </source>
</reference>
<sequence>MNARLQGATTGDAAADRKAPRADARRNAALVLAGARRAVAAKGLDVSYHEIAREAGVGVGTVYRRFPERDQLMAAVLRDILDELIRTAEAAMQCADPWEGFTRLFGALAARTAENAGLSGTLDAHGGPDIAALRHRLLRLLRQTIERAQQAGALRSDVDWHDIPFLAQAAATPGCFLGLPADPGRGQRTLSVILDGLHGS</sequence>
<feature type="domain" description="HTH tetR-type" evidence="6">
    <location>
        <begin position="25"/>
        <end position="84"/>
    </location>
</feature>
<evidence type="ECO:0000313" key="8">
    <source>
        <dbReference type="Proteomes" id="UP000037020"/>
    </source>
</evidence>
<dbReference type="PANTHER" id="PTHR30055">
    <property type="entry name" value="HTH-TYPE TRANSCRIPTIONAL REGULATOR RUTR"/>
    <property type="match status" value="1"/>
</dbReference>
<accession>A0ABR5IZ45</accession>
<dbReference type="InterPro" id="IPR009057">
    <property type="entry name" value="Homeodomain-like_sf"/>
</dbReference>
<keyword evidence="1" id="KW-0805">Transcription regulation</keyword>
<keyword evidence="2 4" id="KW-0238">DNA-binding</keyword>